<evidence type="ECO:0000313" key="3">
    <source>
        <dbReference type="Proteomes" id="UP001182991"/>
    </source>
</evidence>
<feature type="chain" id="PRO_5045960745" description="EGF-like domain-containing protein" evidence="1">
    <location>
        <begin position="22"/>
        <end position="258"/>
    </location>
</feature>
<gene>
    <name evidence="2" type="ORF">RLT85_07855</name>
</gene>
<protein>
    <recommendedName>
        <fullName evidence="4">EGF-like domain-containing protein</fullName>
    </recommendedName>
</protein>
<dbReference type="Proteomes" id="UP001182991">
    <property type="component" value="Unassembled WGS sequence"/>
</dbReference>
<organism evidence="2 3">
    <name type="scientific">Mesonia ostreae</name>
    <dbReference type="NCBI Taxonomy" id="861110"/>
    <lineage>
        <taxon>Bacteria</taxon>
        <taxon>Pseudomonadati</taxon>
        <taxon>Bacteroidota</taxon>
        <taxon>Flavobacteriia</taxon>
        <taxon>Flavobacteriales</taxon>
        <taxon>Flavobacteriaceae</taxon>
        <taxon>Mesonia</taxon>
    </lineage>
</organism>
<evidence type="ECO:0008006" key="4">
    <source>
        <dbReference type="Google" id="ProtNLM"/>
    </source>
</evidence>
<accession>A0ABU2KIK4</accession>
<keyword evidence="3" id="KW-1185">Reference proteome</keyword>
<dbReference type="RefSeq" id="WP_311401478.1">
    <property type="nucleotide sequence ID" value="NZ_JAVRBG010000006.1"/>
</dbReference>
<dbReference type="PROSITE" id="PS51257">
    <property type="entry name" value="PROKAR_LIPOPROTEIN"/>
    <property type="match status" value="1"/>
</dbReference>
<reference evidence="3" key="1">
    <citation type="submission" date="2023-07" db="EMBL/GenBank/DDBJ databases">
        <title>Isolating and identifying novel microbial strains from the Mariana Trench.</title>
        <authorList>
            <person name="Fu H."/>
        </authorList>
    </citation>
    <scope>NUCLEOTIDE SEQUENCE [LARGE SCALE GENOMIC DNA]</scope>
    <source>
        <strain evidence="3">T-y2</strain>
    </source>
</reference>
<dbReference type="EMBL" id="JAVRBG010000006">
    <property type="protein sequence ID" value="MDT0294546.1"/>
    <property type="molecule type" value="Genomic_DNA"/>
</dbReference>
<feature type="signal peptide" evidence="1">
    <location>
        <begin position="1"/>
        <end position="21"/>
    </location>
</feature>
<evidence type="ECO:0000313" key="2">
    <source>
        <dbReference type="EMBL" id="MDT0294546.1"/>
    </source>
</evidence>
<keyword evidence="1" id="KW-0732">Signal</keyword>
<evidence type="ECO:0000256" key="1">
    <source>
        <dbReference type="SAM" id="SignalP"/>
    </source>
</evidence>
<proteinExistence type="predicted"/>
<name>A0ABU2KIK4_9FLAO</name>
<comment type="caution">
    <text evidence="2">The sequence shown here is derived from an EMBL/GenBank/DDBJ whole genome shotgun (WGS) entry which is preliminary data.</text>
</comment>
<sequence>MKNLFKVPFAMLLVSVLFVSCSIEENESNKSKYKQTALDSEYGSRGVQDNLFARVLEDSKITYVDEFSEYLNNLRFQQISFIEKNSNNIVFEVKSSKVMVNAKSINLSEQVLKLSKFKNVYKLTDNSSNFSVNFDATSSMWSLTLGDEIIPFSELNNEMIDEHEDIKKYPVYSGIIAEFVFKHLEVFDSSTVSGKHETVAVGFHNSVNNANYFCGKSHSEILANHPGWCSPGVSISCLWDEHLCVCTADYYSGDDCTD</sequence>